<evidence type="ECO:0000313" key="1">
    <source>
        <dbReference type="EMBL" id="SOQ51920.1"/>
    </source>
</evidence>
<dbReference type="AlphaFoldDB" id="A0A2H1WFR3"/>
<proteinExistence type="predicted"/>
<sequence length="179" mass="20563">MTSPALGDARGSVRLLLTKNHPVPTLAFRAGTPGGNHPIPSSVLGEERGRVRLLLIKNHPVLFFYFELEPRHPLTRRQHVSPLTAKLRQWDKCRSDQDDHWSLVNKATGYRERNVANIQKKKTLRNVKPFIPEGVGRGAHYGTFGYHFIRAVLLCGYQTWPVLERNKQELQFTEMTMLR</sequence>
<protein>
    <submittedName>
        <fullName evidence="1">SFRICE_012974</fullName>
    </submittedName>
</protein>
<name>A0A2H1WFR3_SPOFR</name>
<accession>A0A2H1WFR3</accession>
<gene>
    <name evidence="1" type="ORF">SFRICE_012974</name>
</gene>
<dbReference type="EMBL" id="ODYU01008381">
    <property type="protein sequence ID" value="SOQ51920.1"/>
    <property type="molecule type" value="Genomic_DNA"/>
</dbReference>
<reference evidence="1" key="1">
    <citation type="submission" date="2016-07" db="EMBL/GenBank/DDBJ databases">
        <authorList>
            <person name="Bretaudeau A."/>
        </authorList>
    </citation>
    <scope>NUCLEOTIDE SEQUENCE</scope>
    <source>
        <strain evidence="1">Rice</strain>
        <tissue evidence="1">Whole body</tissue>
    </source>
</reference>
<organism evidence="1">
    <name type="scientific">Spodoptera frugiperda</name>
    <name type="common">Fall armyworm</name>
    <dbReference type="NCBI Taxonomy" id="7108"/>
    <lineage>
        <taxon>Eukaryota</taxon>
        <taxon>Metazoa</taxon>
        <taxon>Ecdysozoa</taxon>
        <taxon>Arthropoda</taxon>
        <taxon>Hexapoda</taxon>
        <taxon>Insecta</taxon>
        <taxon>Pterygota</taxon>
        <taxon>Neoptera</taxon>
        <taxon>Endopterygota</taxon>
        <taxon>Lepidoptera</taxon>
        <taxon>Glossata</taxon>
        <taxon>Ditrysia</taxon>
        <taxon>Noctuoidea</taxon>
        <taxon>Noctuidae</taxon>
        <taxon>Amphipyrinae</taxon>
        <taxon>Spodoptera</taxon>
    </lineage>
</organism>